<feature type="region of interest" description="Disordered" evidence="1">
    <location>
        <begin position="63"/>
        <end position="101"/>
    </location>
</feature>
<feature type="transmembrane region" description="Helical" evidence="2">
    <location>
        <begin position="27"/>
        <end position="44"/>
    </location>
</feature>
<name>F4H184_CELFA</name>
<keyword evidence="4" id="KW-1185">Reference proteome</keyword>
<evidence type="ECO:0000256" key="1">
    <source>
        <dbReference type="SAM" id="MobiDB-lite"/>
    </source>
</evidence>
<reference evidence="3 4" key="1">
    <citation type="submission" date="2011-04" db="EMBL/GenBank/DDBJ databases">
        <title>Complete sequence of Cellulomonas fimi ATCC 484.</title>
        <authorList>
            <consortium name="US DOE Joint Genome Institute"/>
            <person name="Lucas S."/>
            <person name="Han J."/>
            <person name="Lapidus A."/>
            <person name="Cheng J.-F."/>
            <person name="Goodwin L."/>
            <person name="Pitluck S."/>
            <person name="Peters L."/>
            <person name="Chertkov O."/>
            <person name="Detter J.C."/>
            <person name="Han C."/>
            <person name="Tapia R."/>
            <person name="Land M."/>
            <person name="Hauser L."/>
            <person name="Kyrpides N."/>
            <person name="Ivanova N."/>
            <person name="Ovchinnikova G."/>
            <person name="Pagani I."/>
            <person name="Mead D."/>
            <person name="Brumm P."/>
            <person name="Woyke T."/>
        </authorList>
    </citation>
    <scope>NUCLEOTIDE SEQUENCE [LARGE SCALE GENOMIC DNA]</scope>
    <source>
        <strain evidence="4">ATCC 484 / DSM 20113 / JCM 1341 / NBRC 15513 / NCIMB 8980 / NCTC 7547</strain>
    </source>
</reference>
<dbReference type="AlphaFoldDB" id="F4H184"/>
<evidence type="ECO:0000313" key="3">
    <source>
        <dbReference type="EMBL" id="AEE45055.1"/>
    </source>
</evidence>
<evidence type="ECO:0000256" key="2">
    <source>
        <dbReference type="SAM" id="Phobius"/>
    </source>
</evidence>
<keyword evidence="2" id="KW-0812">Transmembrane</keyword>
<dbReference type="KEGG" id="cfi:Celf_0918"/>
<protein>
    <recommendedName>
        <fullName evidence="5">DUF4229 domain-containing protein</fullName>
    </recommendedName>
</protein>
<keyword evidence="2" id="KW-1133">Transmembrane helix</keyword>
<dbReference type="HOGENOM" id="CLU_173930_0_0_11"/>
<dbReference type="Pfam" id="PF14012">
    <property type="entry name" value="DUF4229"/>
    <property type="match status" value="1"/>
</dbReference>
<accession>F4H184</accession>
<dbReference type="Proteomes" id="UP000008460">
    <property type="component" value="Chromosome"/>
</dbReference>
<sequence>MRYTATRLAIFAACLGLLWWVGMRSWLAGVVALLLAWMASYVLLPRQREAAVAWVAARSEERERAGLRSRLGSGARDDAAVEDEADEQARRAAGDGPTTTA</sequence>
<keyword evidence="2" id="KW-0472">Membrane</keyword>
<proteinExistence type="predicted"/>
<dbReference type="InterPro" id="IPR025323">
    <property type="entry name" value="DUF4229"/>
</dbReference>
<evidence type="ECO:0008006" key="5">
    <source>
        <dbReference type="Google" id="ProtNLM"/>
    </source>
</evidence>
<evidence type="ECO:0000313" key="4">
    <source>
        <dbReference type="Proteomes" id="UP000008460"/>
    </source>
</evidence>
<dbReference type="EMBL" id="CP002666">
    <property type="protein sequence ID" value="AEE45055.1"/>
    <property type="molecule type" value="Genomic_DNA"/>
</dbReference>
<gene>
    <name evidence="3" type="ordered locus">Celf_0918</name>
</gene>
<feature type="transmembrane region" description="Helical" evidence="2">
    <location>
        <begin position="5"/>
        <end position="21"/>
    </location>
</feature>
<organism evidence="3 4">
    <name type="scientific">Cellulomonas fimi (strain ATCC 484 / DSM 20113 / JCM 1341 / CCUG 24087 / LMG 16345 / NBRC 15513 / NCIMB 8980 / NCTC 7547 / NRS-133)</name>
    <dbReference type="NCBI Taxonomy" id="590998"/>
    <lineage>
        <taxon>Bacteria</taxon>
        <taxon>Bacillati</taxon>
        <taxon>Actinomycetota</taxon>
        <taxon>Actinomycetes</taxon>
        <taxon>Micrococcales</taxon>
        <taxon>Cellulomonadaceae</taxon>
        <taxon>Cellulomonas</taxon>
    </lineage>
</organism>